<keyword evidence="11" id="KW-0175">Coiled coil</keyword>
<evidence type="ECO:0000313" key="14">
    <source>
        <dbReference type="Proteomes" id="UP000694845"/>
    </source>
</evidence>
<dbReference type="Gene3D" id="3.40.50.300">
    <property type="entry name" value="P-loop containing nucleotide triphosphate hydrolases"/>
    <property type="match status" value="1"/>
</dbReference>
<dbReference type="CDD" id="cd03692">
    <property type="entry name" value="mtIF2_IVc"/>
    <property type="match status" value="1"/>
</dbReference>
<dbReference type="SUPFAM" id="SSF52156">
    <property type="entry name" value="Initiation factor IF2/eIF5b, domain 3"/>
    <property type="match status" value="1"/>
</dbReference>
<dbReference type="SUPFAM" id="SSF50447">
    <property type="entry name" value="Translation proteins"/>
    <property type="match status" value="2"/>
</dbReference>
<dbReference type="PANTHER" id="PTHR43381">
    <property type="entry name" value="TRANSLATION INITIATION FACTOR IF-2-RELATED"/>
    <property type="match status" value="1"/>
</dbReference>
<evidence type="ECO:0000256" key="11">
    <source>
        <dbReference type="SAM" id="Coils"/>
    </source>
</evidence>
<dbReference type="InterPro" id="IPR000178">
    <property type="entry name" value="TF_IF2_bacterial-like"/>
</dbReference>
<dbReference type="InterPro" id="IPR023115">
    <property type="entry name" value="TIF_IF2_dom3"/>
</dbReference>
<feature type="coiled-coil region" evidence="11">
    <location>
        <begin position="101"/>
        <end position="132"/>
    </location>
</feature>
<dbReference type="PROSITE" id="PS01176">
    <property type="entry name" value="IF2"/>
    <property type="match status" value="1"/>
</dbReference>
<comment type="similarity">
    <text evidence="2">Belongs to the TRAFAC class translation factor GTPase superfamily. Classic translation factor GTPase family. IF-2 subfamily.</text>
</comment>
<dbReference type="Gene3D" id="2.40.30.10">
    <property type="entry name" value="Translation factors"/>
    <property type="match status" value="2"/>
</dbReference>
<feature type="domain" description="Tr-type G" evidence="13">
    <location>
        <begin position="214"/>
        <end position="382"/>
    </location>
</feature>
<dbReference type="KEGG" id="aplc:110986864"/>
<dbReference type="GO" id="GO:0005739">
    <property type="term" value="C:mitochondrion"/>
    <property type="evidence" value="ECO:0007669"/>
    <property type="project" value="UniProtKB-SubCell"/>
</dbReference>
<gene>
    <name evidence="15" type="primary">LOC110986864</name>
</gene>
<keyword evidence="14" id="KW-1185">Reference proteome</keyword>
<sequence length="758" mass="84235">MIIKMEAVMQNRPLLLMKQAAICALWSRTSFSAPTLCVRSRRLIGCCLPSQMPQRHFARAEKYCRSNLRYCHDRNLIPLASSDWQSVTSCIQGEPVRRYSRETSQRKLERKLEKLERRKKEKKEKKVIEIHEKMSILELSIALDMDLDGVYECLLMKTDVDDLKPTTVLKLETIKEVLKLLGMTYRFASLHKDDAKENKDTVRRPPPDPSQLKPRPPVVTVMGHVDHGKTTLLDSLRKTSVAAGEAGGITQHIGAFLVPLPMGQQITFLDTPGHAAFSSMRERGANVTDIVILVVAADDGVMDQTRESIKYAQNAGVPIIVAVNKCDKPGADPDFTKRDLLGHGIQLEEFGGDVQAVEISALKGTNLNALSESVVVLAELMELGGDPNGLVEATVIESRVDKGKGPIATAIIQRGTLKRGCILVSGTAQCRVRAMFNERGQQVQKAEPGIPVEVIGWKKVPSAGDLILEVESEKRAKEVVRWREETAKSKKLEVESVIIRGRAAEHQRAYKERKQANSLLHWKVLRAQRAAERLARPKENIKSDNPEVNLVIKGDVDGSVEAILDALATYDSQQQCKLEVLSYGVGIISDKDVELADTFSGIVIGFNVTASPEAEALAGDRGVPMKMHSVIYRMLDDIKDELSSKLPPKEEHDIQGEATVIQNFNISVGRRKVAVAGCRVNQGSLHANKMFKLLRNDDVIHQGSLASLKHLKDDVNTVQKGMECGVRFQQQVEFHAGDTIICYDIRHIQQTIDWQLGF</sequence>
<dbReference type="FunFam" id="3.40.50.10050:FF:000001">
    <property type="entry name" value="Translation initiation factor IF-2"/>
    <property type="match status" value="1"/>
</dbReference>
<feature type="compositionally biased region" description="Basic and acidic residues" evidence="12">
    <location>
        <begin position="195"/>
        <end position="206"/>
    </location>
</feature>
<dbReference type="InterPro" id="IPR053905">
    <property type="entry name" value="EF-G-like_DII"/>
</dbReference>
<evidence type="ECO:0000256" key="2">
    <source>
        <dbReference type="ARBA" id="ARBA00007733"/>
    </source>
</evidence>
<dbReference type="Proteomes" id="UP000694845">
    <property type="component" value="Unplaced"/>
</dbReference>
<dbReference type="PANTHER" id="PTHR43381:SF20">
    <property type="entry name" value="TRANSLATION INITIATION FACTOR IF-2, MITOCHONDRIAL"/>
    <property type="match status" value="1"/>
</dbReference>
<evidence type="ECO:0000256" key="5">
    <source>
        <dbReference type="ARBA" id="ARBA00022917"/>
    </source>
</evidence>
<dbReference type="OMA" id="TIVCYQI"/>
<evidence type="ECO:0000256" key="6">
    <source>
        <dbReference type="ARBA" id="ARBA00022946"/>
    </source>
</evidence>
<comment type="function">
    <text evidence="9">One of the essential components for the initiation of protein synthesis. Protects formylmethionyl-tRNA from spontaneous hydrolysis and promotes its binding to the 30S ribosomal subunits. Also involved in the hydrolysis of GTP during the formation of the 70S ribosomal complex.</text>
</comment>
<keyword evidence="4" id="KW-0547">Nucleotide-binding</keyword>
<dbReference type="GeneID" id="110986864"/>
<evidence type="ECO:0000256" key="9">
    <source>
        <dbReference type="ARBA" id="ARBA00025162"/>
    </source>
</evidence>
<dbReference type="FunFam" id="2.40.30.10:FF:000008">
    <property type="entry name" value="Translation initiation factor IF-2"/>
    <property type="match status" value="1"/>
</dbReference>
<organism evidence="14 15">
    <name type="scientific">Acanthaster planci</name>
    <name type="common">Crown-of-thorns starfish</name>
    <dbReference type="NCBI Taxonomy" id="133434"/>
    <lineage>
        <taxon>Eukaryota</taxon>
        <taxon>Metazoa</taxon>
        <taxon>Echinodermata</taxon>
        <taxon>Eleutherozoa</taxon>
        <taxon>Asterozoa</taxon>
        <taxon>Asteroidea</taxon>
        <taxon>Valvatacea</taxon>
        <taxon>Valvatida</taxon>
        <taxon>Acanthasteridae</taxon>
        <taxon>Acanthaster</taxon>
    </lineage>
</organism>
<dbReference type="FunFam" id="2.40.30.10:FF:000007">
    <property type="entry name" value="Translation initiation factor IF-2"/>
    <property type="match status" value="1"/>
</dbReference>
<dbReference type="SUPFAM" id="SSF52540">
    <property type="entry name" value="P-loop containing nucleoside triphosphate hydrolases"/>
    <property type="match status" value="1"/>
</dbReference>
<evidence type="ECO:0000256" key="1">
    <source>
        <dbReference type="ARBA" id="ARBA00004173"/>
    </source>
</evidence>
<keyword evidence="8" id="KW-0342">GTP-binding</keyword>
<dbReference type="RefSeq" id="XP_022104820.1">
    <property type="nucleotide sequence ID" value="XM_022249128.1"/>
</dbReference>
<dbReference type="Pfam" id="PF00009">
    <property type="entry name" value="GTP_EFTU"/>
    <property type="match status" value="1"/>
</dbReference>
<dbReference type="InterPro" id="IPR009000">
    <property type="entry name" value="Transl_B-barrel_sf"/>
</dbReference>
<dbReference type="GO" id="GO:0003743">
    <property type="term" value="F:translation initiation factor activity"/>
    <property type="evidence" value="ECO:0007669"/>
    <property type="project" value="UniProtKB-KW"/>
</dbReference>
<dbReference type="NCBIfam" id="TIGR00231">
    <property type="entry name" value="small_GTP"/>
    <property type="match status" value="1"/>
</dbReference>
<feature type="region of interest" description="Disordered" evidence="12">
    <location>
        <begin position="195"/>
        <end position="217"/>
    </location>
</feature>
<evidence type="ECO:0000256" key="12">
    <source>
        <dbReference type="SAM" id="MobiDB-lite"/>
    </source>
</evidence>
<keyword evidence="6" id="KW-0809">Transit peptide</keyword>
<dbReference type="CDD" id="cd01887">
    <property type="entry name" value="IF2_eIF5B"/>
    <property type="match status" value="1"/>
</dbReference>
<proteinExistence type="inferred from homology"/>
<dbReference type="InterPro" id="IPR000795">
    <property type="entry name" value="T_Tr_GTP-bd_dom"/>
</dbReference>
<evidence type="ECO:0000256" key="7">
    <source>
        <dbReference type="ARBA" id="ARBA00023128"/>
    </source>
</evidence>
<dbReference type="InterPro" id="IPR005225">
    <property type="entry name" value="Small_GTP-bd"/>
</dbReference>
<keyword evidence="5" id="KW-0648">Protein biosynthesis</keyword>
<dbReference type="InterPro" id="IPR036925">
    <property type="entry name" value="TIF_IF2_dom3_sf"/>
</dbReference>
<dbReference type="Pfam" id="PF11987">
    <property type="entry name" value="IF-2"/>
    <property type="match status" value="1"/>
</dbReference>
<evidence type="ECO:0000313" key="15">
    <source>
        <dbReference type="RefSeq" id="XP_022104820.1"/>
    </source>
</evidence>
<dbReference type="InterPro" id="IPR044145">
    <property type="entry name" value="IF2_II"/>
</dbReference>
<dbReference type="HAMAP" id="MF_00100_B">
    <property type="entry name" value="IF_2_B"/>
    <property type="match status" value="1"/>
</dbReference>
<evidence type="ECO:0000256" key="3">
    <source>
        <dbReference type="ARBA" id="ARBA00022540"/>
    </source>
</evidence>
<dbReference type="InterPro" id="IPR015760">
    <property type="entry name" value="TIF_IF2"/>
</dbReference>
<evidence type="ECO:0000256" key="8">
    <source>
        <dbReference type="ARBA" id="ARBA00023134"/>
    </source>
</evidence>
<dbReference type="CTD" id="4528"/>
<name>A0A8B7ZIW0_ACAPL</name>
<dbReference type="FunFam" id="3.40.50.300:FF:000019">
    <property type="entry name" value="Translation initiation factor IF-2"/>
    <property type="match status" value="1"/>
</dbReference>
<keyword evidence="7" id="KW-0496">Mitochondrion</keyword>
<dbReference type="OrthoDB" id="361630at2759"/>
<evidence type="ECO:0000256" key="4">
    <source>
        <dbReference type="ARBA" id="ARBA00022741"/>
    </source>
</evidence>
<protein>
    <recommendedName>
        <fullName evidence="10">Translation initiation factor IF-2, mitochondrial</fullName>
    </recommendedName>
</protein>
<dbReference type="AlphaFoldDB" id="A0A8B7ZIW0"/>
<dbReference type="Pfam" id="PF22042">
    <property type="entry name" value="EF-G_D2"/>
    <property type="match status" value="1"/>
</dbReference>
<dbReference type="Gene3D" id="3.40.50.10050">
    <property type="entry name" value="Translation initiation factor IF- 2, domain 3"/>
    <property type="match status" value="1"/>
</dbReference>
<accession>A0A8B7ZIW0</accession>
<evidence type="ECO:0000259" key="13">
    <source>
        <dbReference type="PROSITE" id="PS51722"/>
    </source>
</evidence>
<dbReference type="InterPro" id="IPR027417">
    <property type="entry name" value="P-loop_NTPase"/>
</dbReference>
<dbReference type="CDD" id="cd03702">
    <property type="entry name" value="IF2_mtIF2_II"/>
    <property type="match status" value="1"/>
</dbReference>
<keyword evidence="3" id="KW-0396">Initiation factor</keyword>
<dbReference type="GO" id="GO:0003924">
    <property type="term" value="F:GTPase activity"/>
    <property type="evidence" value="ECO:0007669"/>
    <property type="project" value="InterPro"/>
</dbReference>
<dbReference type="GO" id="GO:0005525">
    <property type="term" value="F:GTP binding"/>
    <property type="evidence" value="ECO:0007669"/>
    <property type="project" value="UniProtKB-KW"/>
</dbReference>
<dbReference type="PROSITE" id="PS51722">
    <property type="entry name" value="G_TR_2"/>
    <property type="match status" value="1"/>
</dbReference>
<evidence type="ECO:0000256" key="10">
    <source>
        <dbReference type="ARBA" id="ARBA00044200"/>
    </source>
</evidence>
<reference evidence="15" key="1">
    <citation type="submission" date="2025-08" db="UniProtKB">
        <authorList>
            <consortium name="RefSeq"/>
        </authorList>
    </citation>
    <scope>IDENTIFICATION</scope>
</reference>
<comment type="subcellular location">
    <subcellularLocation>
        <location evidence="1">Mitochondrion</location>
    </subcellularLocation>
</comment>